<evidence type="ECO:0000313" key="2">
    <source>
        <dbReference type="EMBL" id="RVU49296.1"/>
    </source>
</evidence>
<keyword evidence="3" id="KW-1185">Reference proteome</keyword>
<proteinExistence type="predicted"/>
<dbReference type="PANTHER" id="PTHR31061:SF24">
    <property type="entry name" value="LD22376P"/>
    <property type="match status" value="1"/>
</dbReference>
<feature type="transmembrane region" description="Helical" evidence="1">
    <location>
        <begin position="122"/>
        <end position="140"/>
    </location>
</feature>
<feature type="transmembrane region" description="Helical" evidence="1">
    <location>
        <begin position="266"/>
        <end position="285"/>
    </location>
</feature>
<keyword evidence="1" id="KW-1133">Transmembrane helix</keyword>
<feature type="transmembrane region" description="Helical" evidence="1">
    <location>
        <begin position="81"/>
        <end position="102"/>
    </location>
</feature>
<gene>
    <name evidence="2" type="ORF">EOE66_01615</name>
</gene>
<protein>
    <submittedName>
        <fullName evidence="2">DUF5009 domain-containing protein</fullName>
    </submittedName>
</protein>
<evidence type="ECO:0000256" key="1">
    <source>
        <dbReference type="SAM" id="Phobius"/>
    </source>
</evidence>
<dbReference type="RefSeq" id="WP_128226933.1">
    <property type="nucleotide sequence ID" value="NZ_SACR01000001.1"/>
</dbReference>
<feature type="transmembrane region" description="Helical" evidence="1">
    <location>
        <begin position="231"/>
        <end position="254"/>
    </location>
</feature>
<keyword evidence="1" id="KW-0812">Transmembrane</keyword>
<comment type="caution">
    <text evidence="2">The sequence shown here is derived from an EMBL/GenBank/DDBJ whole genome shotgun (WGS) entry which is preliminary data.</text>
</comment>
<dbReference type="PANTHER" id="PTHR31061">
    <property type="entry name" value="LD22376P"/>
    <property type="match status" value="1"/>
</dbReference>
<feature type="transmembrane region" description="Helical" evidence="1">
    <location>
        <begin position="12"/>
        <end position="29"/>
    </location>
</feature>
<sequence>MNTQRLLSLDVFRGATVALMILVNNPGSWAHLYPPLAHAGWHGCTPTDLVFPFFLFAVGNALALVMPGLRAAGQAVFLRRVAKRVALIFALGLFLNAAPFVFWTADGALALKSMETLRTMGVLQRIALCFGAAALIVWWLSVRGALIAVAVLLLGYWAACLAFGDPADPYGLLGWFGTAVDRSLLGASHLYRGEGLPFDPEGLASTPPAIAQVLLGWWVGHLLMQHGRVDAALLVRFFVIAAVLALAAYAWQLAVPLNKKIWTPSYVLLSTALALATLATLMHLLENRAPGAAPLPGPARFTLRLFEAFGKNPLFIFVLAGFVPRVLALIRWPDAFRPDGTVAYISPLPWLYQNVFAGLGSDPRLGSFLFACANLSAYAALALWLDRRRLYFRV</sequence>
<keyword evidence="1" id="KW-0472">Membrane</keyword>
<dbReference type="OrthoDB" id="9788724at2"/>
<accession>A0A437RR68</accession>
<organism evidence="2 3">
    <name type="scientific">Rubrivivax rivuli</name>
    <dbReference type="NCBI Taxonomy" id="1862385"/>
    <lineage>
        <taxon>Bacteria</taxon>
        <taxon>Pseudomonadati</taxon>
        <taxon>Pseudomonadota</taxon>
        <taxon>Betaproteobacteria</taxon>
        <taxon>Burkholderiales</taxon>
        <taxon>Sphaerotilaceae</taxon>
        <taxon>Rubrivivax</taxon>
    </lineage>
</organism>
<dbReference type="Proteomes" id="UP000285575">
    <property type="component" value="Unassembled WGS sequence"/>
</dbReference>
<dbReference type="AlphaFoldDB" id="A0A437RR68"/>
<feature type="transmembrane region" description="Helical" evidence="1">
    <location>
        <begin position="49"/>
        <end position="69"/>
    </location>
</feature>
<name>A0A437RR68_9BURK</name>
<reference evidence="2 3" key="1">
    <citation type="submission" date="2019-01" db="EMBL/GenBank/DDBJ databases">
        <authorList>
            <person name="Chen W.-M."/>
        </authorList>
    </citation>
    <scope>NUCLEOTIDE SEQUENCE [LARGE SCALE GENOMIC DNA]</scope>
    <source>
        <strain evidence="2 3">KYPY4</strain>
    </source>
</reference>
<feature type="transmembrane region" description="Helical" evidence="1">
    <location>
        <begin position="145"/>
        <end position="164"/>
    </location>
</feature>
<evidence type="ECO:0000313" key="3">
    <source>
        <dbReference type="Proteomes" id="UP000285575"/>
    </source>
</evidence>
<dbReference type="EMBL" id="SACR01000001">
    <property type="protein sequence ID" value="RVU49296.1"/>
    <property type="molecule type" value="Genomic_DNA"/>
</dbReference>
<feature type="transmembrane region" description="Helical" evidence="1">
    <location>
        <begin position="314"/>
        <end position="332"/>
    </location>
</feature>
<feature type="transmembrane region" description="Helical" evidence="1">
    <location>
        <begin position="206"/>
        <end position="224"/>
    </location>
</feature>
<feature type="transmembrane region" description="Helical" evidence="1">
    <location>
        <begin position="365"/>
        <end position="385"/>
    </location>
</feature>